<name>A0A7S4V188_9DINO</name>
<evidence type="ECO:0000256" key="4">
    <source>
        <dbReference type="ARBA" id="ARBA00022692"/>
    </source>
</evidence>
<feature type="transmembrane region" description="Helical" evidence="8">
    <location>
        <begin position="312"/>
        <end position="332"/>
    </location>
</feature>
<dbReference type="EMBL" id="HBNR01042130">
    <property type="protein sequence ID" value="CAE4601553.1"/>
    <property type="molecule type" value="Transcribed_RNA"/>
</dbReference>
<evidence type="ECO:0000256" key="5">
    <source>
        <dbReference type="ARBA" id="ARBA00022989"/>
    </source>
</evidence>
<evidence type="ECO:0000256" key="1">
    <source>
        <dbReference type="ARBA" id="ARBA00004651"/>
    </source>
</evidence>
<feature type="transmembrane region" description="Helical" evidence="8">
    <location>
        <begin position="344"/>
        <end position="361"/>
    </location>
</feature>
<keyword evidence="2" id="KW-0813">Transport</keyword>
<dbReference type="Pfam" id="PF01925">
    <property type="entry name" value="TauE"/>
    <property type="match status" value="1"/>
</dbReference>
<dbReference type="PANTHER" id="PTHR30269">
    <property type="entry name" value="TRANSMEMBRANE PROTEIN YFCA"/>
    <property type="match status" value="1"/>
</dbReference>
<evidence type="ECO:0000256" key="8">
    <source>
        <dbReference type="SAM" id="Phobius"/>
    </source>
</evidence>
<reference evidence="9" key="1">
    <citation type="submission" date="2021-01" db="EMBL/GenBank/DDBJ databases">
        <authorList>
            <person name="Corre E."/>
            <person name="Pelletier E."/>
            <person name="Niang G."/>
            <person name="Scheremetjew M."/>
            <person name="Finn R."/>
            <person name="Kale V."/>
            <person name="Holt S."/>
            <person name="Cochrane G."/>
            <person name="Meng A."/>
            <person name="Brown T."/>
            <person name="Cohen L."/>
        </authorList>
    </citation>
    <scope>NUCLEOTIDE SEQUENCE</scope>
    <source>
        <strain evidence="9">CCMP3105</strain>
    </source>
</reference>
<organism evidence="9">
    <name type="scientific">Alexandrium monilatum</name>
    <dbReference type="NCBI Taxonomy" id="311494"/>
    <lineage>
        <taxon>Eukaryota</taxon>
        <taxon>Sar</taxon>
        <taxon>Alveolata</taxon>
        <taxon>Dinophyceae</taxon>
        <taxon>Gonyaulacales</taxon>
        <taxon>Pyrocystaceae</taxon>
        <taxon>Alexandrium</taxon>
    </lineage>
</organism>
<feature type="compositionally biased region" description="Basic and acidic residues" evidence="7">
    <location>
        <begin position="78"/>
        <end position="93"/>
    </location>
</feature>
<keyword evidence="4 8" id="KW-0812">Transmembrane</keyword>
<evidence type="ECO:0000256" key="2">
    <source>
        <dbReference type="ARBA" id="ARBA00022448"/>
    </source>
</evidence>
<dbReference type="InterPro" id="IPR002781">
    <property type="entry name" value="TM_pro_TauE-like"/>
</dbReference>
<dbReference type="PANTHER" id="PTHR30269:SF38">
    <property type="entry name" value="SULFITE EXPORTER TAUE_SAFE"/>
    <property type="match status" value="1"/>
</dbReference>
<gene>
    <name evidence="9" type="ORF">AMON00008_LOCUS29275</name>
</gene>
<keyword evidence="3" id="KW-1003">Cell membrane</keyword>
<proteinExistence type="predicted"/>
<comment type="subcellular location">
    <subcellularLocation>
        <location evidence="1">Cell membrane</location>
        <topology evidence="1">Multi-pass membrane protein</topology>
    </subcellularLocation>
</comment>
<feature type="transmembrane region" description="Helical" evidence="8">
    <location>
        <begin position="367"/>
        <end position="386"/>
    </location>
</feature>
<feature type="transmembrane region" description="Helical" evidence="8">
    <location>
        <begin position="287"/>
        <end position="306"/>
    </location>
</feature>
<dbReference type="AlphaFoldDB" id="A0A7S4V188"/>
<protein>
    <submittedName>
        <fullName evidence="9">Uncharacterized protein</fullName>
    </submittedName>
</protein>
<evidence type="ECO:0000256" key="7">
    <source>
        <dbReference type="SAM" id="MobiDB-lite"/>
    </source>
</evidence>
<feature type="region of interest" description="Disordered" evidence="7">
    <location>
        <begin position="72"/>
        <end position="93"/>
    </location>
</feature>
<feature type="transmembrane region" description="Helical" evidence="8">
    <location>
        <begin position="251"/>
        <end position="275"/>
    </location>
</feature>
<evidence type="ECO:0000256" key="3">
    <source>
        <dbReference type="ARBA" id="ARBA00022475"/>
    </source>
</evidence>
<accession>A0A7S4V188</accession>
<sequence length="407" mass="43291">MVAEAAGRSKVSKPLRIPANPFCALACCLSASVSLAGAHARSCWASPAEDIAGDLLLQRGTAKISGAQSIMPAEDAEEKPAAHGEGAPYEHRQKGEPLPEMRLSCGSKSLALASGVVALFSELSFAALGFGPAVMYEICWQFFYIIGVGSGHLEEAVWNSLIMSSGVAVVQAFLLRRHMNVRVALLMTVPLVMGLPVGTLLLEMYSSARWLKKLLGAFFIIMIAVQGAHGADTKPRIEDLSARTCSCAAFAALAGGLSRGLFGVSAPVSVLLLFFSIDKDLWRLVNAIYRIAIFLVQGTMLVGHLRPERTCAPMYAALVLGGALGMVLGNMAAPYISTADLQRWIVFFLAAAGFLMLSNGYRELELAAAIFSVLALLAMTVSACLLRKKEGEEVSKHASLKLMPTAK</sequence>
<keyword evidence="6 8" id="KW-0472">Membrane</keyword>
<evidence type="ECO:0000256" key="6">
    <source>
        <dbReference type="ARBA" id="ARBA00023136"/>
    </source>
</evidence>
<dbReference type="GO" id="GO:0005886">
    <property type="term" value="C:plasma membrane"/>
    <property type="evidence" value="ECO:0007669"/>
    <property type="project" value="UniProtKB-SubCell"/>
</dbReference>
<feature type="transmembrane region" description="Helical" evidence="8">
    <location>
        <begin position="110"/>
        <end position="135"/>
    </location>
</feature>
<keyword evidence="5 8" id="KW-1133">Transmembrane helix</keyword>
<dbReference type="InterPro" id="IPR052017">
    <property type="entry name" value="TSUP"/>
</dbReference>
<evidence type="ECO:0000313" key="9">
    <source>
        <dbReference type="EMBL" id="CAE4601553.1"/>
    </source>
</evidence>
<feature type="transmembrane region" description="Helical" evidence="8">
    <location>
        <begin position="181"/>
        <end position="202"/>
    </location>
</feature>
<feature type="transmembrane region" description="Helical" evidence="8">
    <location>
        <begin position="214"/>
        <end position="231"/>
    </location>
</feature>